<accession>F4QFY9</accession>
<dbReference type="HOGENOM" id="CLU_189650_0_0_5"/>
<dbReference type="OrthoDB" id="7593251at2"/>
<dbReference type="eggNOG" id="ENOG50344M3">
    <property type="taxonomic scope" value="Bacteria"/>
</dbReference>
<protein>
    <submittedName>
        <fullName evidence="1">Conserved hpyothetical protein</fullName>
    </submittedName>
</protein>
<evidence type="ECO:0000313" key="1">
    <source>
        <dbReference type="EMBL" id="EGF93800.1"/>
    </source>
</evidence>
<dbReference type="AlphaFoldDB" id="F4QFY9"/>
<dbReference type="EMBL" id="GL883076">
    <property type="protein sequence ID" value="EGF93800.1"/>
    <property type="molecule type" value="Genomic_DNA"/>
</dbReference>
<proteinExistence type="predicted"/>
<dbReference type="Proteomes" id="UP000006512">
    <property type="component" value="Unassembled WGS sequence"/>
</dbReference>
<evidence type="ECO:0000313" key="2">
    <source>
        <dbReference type="Proteomes" id="UP000006512"/>
    </source>
</evidence>
<name>F4QFY9_9CAUL</name>
<keyword evidence="2" id="KW-1185">Reference proteome</keyword>
<organism evidence="1 2">
    <name type="scientific">Asticcacaulis biprosthecium C19</name>
    <dbReference type="NCBI Taxonomy" id="715226"/>
    <lineage>
        <taxon>Bacteria</taxon>
        <taxon>Pseudomonadati</taxon>
        <taxon>Pseudomonadota</taxon>
        <taxon>Alphaproteobacteria</taxon>
        <taxon>Caulobacterales</taxon>
        <taxon>Caulobacteraceae</taxon>
        <taxon>Asticcacaulis</taxon>
    </lineage>
</organism>
<reference evidence="2" key="1">
    <citation type="submission" date="2011-03" db="EMBL/GenBank/DDBJ databases">
        <title>Draft genome sequence of Brevundimonas diminuta.</title>
        <authorList>
            <person name="Brown P.J.B."/>
            <person name="Buechlein A."/>
            <person name="Hemmerich C."/>
            <person name="Brun Y.V."/>
        </authorList>
    </citation>
    <scope>NUCLEOTIDE SEQUENCE [LARGE SCALE GENOMIC DNA]</scope>
    <source>
        <strain evidence="2">C19</strain>
    </source>
</reference>
<gene>
    <name evidence="1" type="ORF">ABI_00320</name>
</gene>
<sequence>MFFGRAPARFKPVVICEQCNSADATAKRKLGLRKDFSFSPLEMRQFVRATPHGFHHIDYDLALRIYTNAVG</sequence>